<accession>X0PIM7</accession>
<organism evidence="2 3">
    <name type="scientific">Lentilactobacillus farraginis DSM 18382 = JCM 14108</name>
    <dbReference type="NCBI Taxonomy" id="1423743"/>
    <lineage>
        <taxon>Bacteria</taxon>
        <taxon>Bacillati</taxon>
        <taxon>Bacillota</taxon>
        <taxon>Bacilli</taxon>
        <taxon>Lactobacillales</taxon>
        <taxon>Lactobacillaceae</taxon>
        <taxon>Lentilactobacillus</taxon>
    </lineage>
</organism>
<sequence length="96" mass="11155">MRIEQSPEFQIHLQNLRSKEPLFLETIYNVGNGHLGVRDSNPLQGNNLDYIGSPGLFINGFFDYNDVSYGEKYTGYPESDQVINRLLDPRYIRISW</sequence>
<proteinExistence type="predicted"/>
<gene>
    <name evidence="2" type="ORF">JCM14108_1980</name>
</gene>
<name>X0PIM7_9LACO</name>
<dbReference type="eggNOG" id="COG1554">
    <property type="taxonomic scope" value="Bacteria"/>
</dbReference>
<dbReference type="EMBL" id="BAKI01000021">
    <property type="protein sequence ID" value="GAF36982.1"/>
    <property type="molecule type" value="Genomic_DNA"/>
</dbReference>
<comment type="caution">
    <text evidence="2">The sequence shown here is derived from an EMBL/GenBank/DDBJ whole genome shotgun (WGS) entry which is preliminary data.</text>
</comment>
<evidence type="ECO:0000313" key="2">
    <source>
        <dbReference type="EMBL" id="GAF36982.1"/>
    </source>
</evidence>
<dbReference type="Proteomes" id="UP000019488">
    <property type="component" value="Unassembled WGS sequence"/>
</dbReference>
<dbReference type="GO" id="GO:0030246">
    <property type="term" value="F:carbohydrate binding"/>
    <property type="evidence" value="ECO:0007669"/>
    <property type="project" value="InterPro"/>
</dbReference>
<dbReference type="GO" id="GO:0003824">
    <property type="term" value="F:catalytic activity"/>
    <property type="evidence" value="ECO:0007669"/>
    <property type="project" value="InterPro"/>
</dbReference>
<evidence type="ECO:0000313" key="3">
    <source>
        <dbReference type="Proteomes" id="UP000019488"/>
    </source>
</evidence>
<dbReference type="InterPro" id="IPR037018">
    <property type="entry name" value="GH65_N"/>
</dbReference>
<evidence type="ECO:0000259" key="1">
    <source>
        <dbReference type="Pfam" id="PF03636"/>
    </source>
</evidence>
<dbReference type="SUPFAM" id="SSF74650">
    <property type="entry name" value="Galactose mutarotase-like"/>
    <property type="match status" value="1"/>
</dbReference>
<protein>
    <submittedName>
        <fullName evidence="2">Maltose phosphorylase</fullName>
    </submittedName>
</protein>
<dbReference type="InterPro" id="IPR005196">
    <property type="entry name" value="Glyco_hydro_65_N"/>
</dbReference>
<dbReference type="Pfam" id="PF03636">
    <property type="entry name" value="Glyco_hydro_65N"/>
    <property type="match status" value="1"/>
</dbReference>
<dbReference type="GO" id="GO:0005975">
    <property type="term" value="P:carbohydrate metabolic process"/>
    <property type="evidence" value="ECO:0007669"/>
    <property type="project" value="InterPro"/>
</dbReference>
<dbReference type="AlphaFoldDB" id="X0PIM7"/>
<dbReference type="Gene3D" id="2.70.98.40">
    <property type="entry name" value="Glycoside hydrolase, family 65, N-terminal domain"/>
    <property type="match status" value="1"/>
</dbReference>
<reference evidence="2" key="1">
    <citation type="journal article" date="2014" name="Genome Announc.">
        <title>Draft Genome Sequences of Two Lactobacillus Strains, L. farraginis JCM 14108T and L. composti JCM 14202T, Isolated from Compost of Distilled Shochu Residue.</title>
        <authorList>
            <person name="Yuki M."/>
            <person name="Oshima K."/>
            <person name="Suda W."/>
            <person name="Kitahara M."/>
            <person name="Kitamura K."/>
            <person name="Iida T."/>
            <person name="Hattori M."/>
            <person name="Ohkuma M."/>
        </authorList>
    </citation>
    <scope>NUCLEOTIDE SEQUENCE [LARGE SCALE GENOMIC DNA]</scope>
    <source>
        <strain evidence="2">JCM 14108</strain>
    </source>
</reference>
<feature type="domain" description="Glycoside hydrolase family 65 N-terminal" evidence="1">
    <location>
        <begin position="25"/>
        <end position="94"/>
    </location>
</feature>
<dbReference type="InterPro" id="IPR011013">
    <property type="entry name" value="Gal_mutarotase_sf_dom"/>
</dbReference>